<dbReference type="InterPro" id="IPR020471">
    <property type="entry name" value="AKR"/>
</dbReference>
<dbReference type="GO" id="GO:0005829">
    <property type="term" value="C:cytosol"/>
    <property type="evidence" value="ECO:0007669"/>
    <property type="project" value="TreeGrafter"/>
</dbReference>
<evidence type="ECO:0000256" key="1">
    <source>
        <dbReference type="ARBA" id="ARBA00023002"/>
    </source>
</evidence>
<keyword evidence="1" id="KW-0560">Oxidoreductase</keyword>
<dbReference type="PRINTS" id="PR00069">
    <property type="entry name" value="ALDKETRDTASE"/>
</dbReference>
<comment type="caution">
    <text evidence="4">The sequence shown here is derived from an EMBL/GenBank/DDBJ whole genome shotgun (WGS) entry which is preliminary data.</text>
</comment>
<evidence type="ECO:0000256" key="2">
    <source>
        <dbReference type="SAM" id="MobiDB-lite"/>
    </source>
</evidence>
<dbReference type="FunFam" id="3.20.20.100:FF:000004">
    <property type="entry name" value="Oxidoreductase, aldo/keto reductase"/>
    <property type="match status" value="1"/>
</dbReference>
<dbReference type="Pfam" id="PF00248">
    <property type="entry name" value="Aldo_ket_red"/>
    <property type="match status" value="1"/>
</dbReference>
<dbReference type="PANTHER" id="PTHR43364:SF4">
    <property type="entry name" value="NAD(P)-LINKED OXIDOREDUCTASE SUPERFAMILY PROTEIN"/>
    <property type="match status" value="1"/>
</dbReference>
<keyword evidence="5" id="KW-1185">Reference proteome</keyword>
<dbReference type="GO" id="GO:0016491">
    <property type="term" value="F:oxidoreductase activity"/>
    <property type="evidence" value="ECO:0007669"/>
    <property type="project" value="UniProtKB-KW"/>
</dbReference>
<dbReference type="SUPFAM" id="SSF51430">
    <property type="entry name" value="NAD(P)-linked oxidoreductase"/>
    <property type="match status" value="1"/>
</dbReference>
<dbReference type="InterPro" id="IPR050523">
    <property type="entry name" value="AKR_Detox_Biosynth"/>
</dbReference>
<dbReference type="PANTHER" id="PTHR43364">
    <property type="entry name" value="NADH-SPECIFIC METHYLGLYOXAL REDUCTASE-RELATED"/>
    <property type="match status" value="1"/>
</dbReference>
<organism evidence="4 5">
    <name type="scientific">Pilimelia anulata</name>
    <dbReference type="NCBI Taxonomy" id="53371"/>
    <lineage>
        <taxon>Bacteria</taxon>
        <taxon>Bacillati</taxon>
        <taxon>Actinomycetota</taxon>
        <taxon>Actinomycetes</taxon>
        <taxon>Micromonosporales</taxon>
        <taxon>Micromonosporaceae</taxon>
        <taxon>Pilimelia</taxon>
    </lineage>
</organism>
<feature type="region of interest" description="Disordered" evidence="2">
    <location>
        <begin position="321"/>
        <end position="341"/>
    </location>
</feature>
<proteinExistence type="predicted"/>
<dbReference type="Gene3D" id="3.20.20.100">
    <property type="entry name" value="NADP-dependent oxidoreductase domain"/>
    <property type="match status" value="1"/>
</dbReference>
<sequence length="341" mass="37236">MVEYRPFGRTGVEVSTLTLGAMNFGPRGNPDHADGIRIIHRALDEGINVIDTADVYSQGESETIVGKALHGRRDDVFLASKFHGQIGEGRNTRGNSRRWIHAAVEHSLRRLDTDWIDLYQVHRPEPGTDFDETLGALSDLVRQGKIRYIGTSTFEPSAIVEGQWIADKRGRERVVSEQPPYSILARGVEREVLPVAQRYGLAVLPWSPLAGGYLSGRYHGGLTAPISKRADRFPARYDPTRPDNASKLAAVEHLTALAEEAGLSLIHLALGFVLQHPAVTSAIIGPRTLEHLESALGAAKVALPADVLDRIDEIVPPGVTLNPADAGYQPPSLTEPAVRRR</sequence>
<dbReference type="InterPro" id="IPR036812">
    <property type="entry name" value="NAD(P)_OxRdtase_dom_sf"/>
</dbReference>
<dbReference type="InterPro" id="IPR023210">
    <property type="entry name" value="NADP_OxRdtase_dom"/>
</dbReference>
<feature type="domain" description="NADP-dependent oxidoreductase" evidence="3">
    <location>
        <begin position="17"/>
        <end position="315"/>
    </location>
</feature>
<evidence type="ECO:0000313" key="5">
    <source>
        <dbReference type="Proteomes" id="UP000649739"/>
    </source>
</evidence>
<reference evidence="4" key="1">
    <citation type="journal article" date="2014" name="Int. J. Syst. Evol. Microbiol.">
        <title>Complete genome sequence of Corynebacterium casei LMG S-19264T (=DSM 44701T), isolated from a smear-ripened cheese.</title>
        <authorList>
            <consortium name="US DOE Joint Genome Institute (JGI-PGF)"/>
            <person name="Walter F."/>
            <person name="Albersmeier A."/>
            <person name="Kalinowski J."/>
            <person name="Ruckert C."/>
        </authorList>
    </citation>
    <scope>NUCLEOTIDE SEQUENCE</scope>
    <source>
        <strain evidence="4">JCM 3090</strain>
    </source>
</reference>
<dbReference type="Proteomes" id="UP000649739">
    <property type="component" value="Unassembled WGS sequence"/>
</dbReference>
<name>A0A8J3BE85_9ACTN</name>
<reference evidence="4" key="2">
    <citation type="submission" date="2020-09" db="EMBL/GenBank/DDBJ databases">
        <authorList>
            <person name="Sun Q."/>
            <person name="Ohkuma M."/>
        </authorList>
    </citation>
    <scope>NUCLEOTIDE SEQUENCE</scope>
    <source>
        <strain evidence="4">JCM 3090</strain>
    </source>
</reference>
<dbReference type="AlphaFoldDB" id="A0A8J3BE85"/>
<dbReference type="EMBL" id="BMQB01000011">
    <property type="protein sequence ID" value="GGK07451.1"/>
    <property type="molecule type" value="Genomic_DNA"/>
</dbReference>
<protein>
    <submittedName>
        <fullName evidence="4">Aldo/keto reductase</fullName>
    </submittedName>
</protein>
<dbReference type="RefSeq" id="WP_189171897.1">
    <property type="nucleotide sequence ID" value="NZ_BMQB01000011.1"/>
</dbReference>
<evidence type="ECO:0000313" key="4">
    <source>
        <dbReference type="EMBL" id="GGK07451.1"/>
    </source>
</evidence>
<accession>A0A8J3BE85</accession>
<gene>
    <name evidence="4" type="ORF">GCM10010123_41720</name>
</gene>
<evidence type="ECO:0000259" key="3">
    <source>
        <dbReference type="Pfam" id="PF00248"/>
    </source>
</evidence>